<keyword evidence="2" id="KW-0449">Lipoprotein</keyword>
<evidence type="ECO:0000256" key="1">
    <source>
        <dbReference type="SAM" id="SignalP"/>
    </source>
</evidence>
<name>A0ABW6BH72_9SPHI</name>
<dbReference type="InterPro" id="IPR041662">
    <property type="entry name" value="SusD-like_2"/>
</dbReference>
<protein>
    <submittedName>
        <fullName evidence="2">SusD/RagB family nutrient-binding outer membrane lipoprotein</fullName>
    </submittedName>
</protein>
<keyword evidence="3" id="KW-1185">Reference proteome</keyword>
<dbReference type="Gene3D" id="1.25.40.390">
    <property type="match status" value="1"/>
</dbReference>
<feature type="signal peptide" evidence="1">
    <location>
        <begin position="1"/>
        <end position="22"/>
    </location>
</feature>
<reference evidence="3" key="1">
    <citation type="journal article" date="2019" name="Int. J. Syst. Evol. Microbiol.">
        <title>The Global Catalogue of Microorganisms (GCM) 10K type strain sequencing project: providing services to taxonomists for standard genome sequencing and annotation.</title>
        <authorList>
            <consortium name="The Broad Institute Genomics Platform"/>
            <consortium name="The Broad Institute Genome Sequencing Center for Infectious Disease"/>
            <person name="Wu L."/>
            <person name="Ma J."/>
        </authorList>
    </citation>
    <scope>NUCLEOTIDE SEQUENCE [LARGE SCALE GENOMIC DNA]</scope>
    <source>
        <strain evidence="3">KCTC 22814</strain>
    </source>
</reference>
<keyword evidence="1" id="KW-0732">Signal</keyword>
<sequence length="525" mass="59048">MRKQIIYALVLMLTLTVSSCKNQLEDAFQNPDASTQQSLPGFFADLLNNDRVRPSYWHYRTFILLHSAVYTQSASFGPSNTMYQQSDGYLNDYWRDFYAPGVLGIYRAMEVAYNGMDETEKSSNEVFMQAARVVLYDEASKLVDNFGDIPFSEAGSLPSSSNIQLGKFDDQIELYNSFISGLAEASSFFGTAAQNAGFSKADILNSGNMAKWQRYANSLRLRLLMRISNYSESTASAAIMELLNNPATYPLVDGDNQANYSPLTSDILLRPLTTYTGSLRDALLEGANYYATDHMLNDVMLPANDPRIPVFYDKFGQTVNSVFIPNTEYKAMPIEYTTNQFETEFSKFSILDSATFFDNPSLPGIVISASEVNFLKAEAFQRWGNTASAQTAYETALKQSVTFYYYLNNLNTTGIKTEVKPTDAIINNFVNSSTVSYVGSATDKLSLIYTQKWLHFGFLQAQQGWAEYRRTGYPQLTFQTANLASSANPPVRLTYPSSEITYNNQNYQAVKDKDTRDTKIFWDVN</sequence>
<dbReference type="InterPro" id="IPR011990">
    <property type="entry name" value="TPR-like_helical_dom_sf"/>
</dbReference>
<evidence type="ECO:0000313" key="2">
    <source>
        <dbReference type="EMBL" id="MFD2968045.1"/>
    </source>
</evidence>
<evidence type="ECO:0000313" key="3">
    <source>
        <dbReference type="Proteomes" id="UP001597525"/>
    </source>
</evidence>
<dbReference type="Pfam" id="PF12771">
    <property type="entry name" value="SusD-like_2"/>
    <property type="match status" value="1"/>
</dbReference>
<feature type="chain" id="PRO_5046244533" evidence="1">
    <location>
        <begin position="23"/>
        <end position="525"/>
    </location>
</feature>
<comment type="caution">
    <text evidence="2">The sequence shown here is derived from an EMBL/GenBank/DDBJ whole genome shotgun (WGS) entry which is preliminary data.</text>
</comment>
<dbReference type="SUPFAM" id="SSF48452">
    <property type="entry name" value="TPR-like"/>
    <property type="match status" value="1"/>
</dbReference>
<accession>A0ABW6BH72</accession>
<proteinExistence type="predicted"/>
<dbReference type="EMBL" id="JBHUPB010000008">
    <property type="protein sequence ID" value="MFD2968045.1"/>
    <property type="molecule type" value="Genomic_DNA"/>
</dbReference>
<gene>
    <name evidence="2" type="ORF">ACFS7Y_11640</name>
</gene>
<organism evidence="2 3">
    <name type="scientific">Sphingobacterium bambusae</name>
    <dbReference type="NCBI Taxonomy" id="662858"/>
    <lineage>
        <taxon>Bacteria</taxon>
        <taxon>Pseudomonadati</taxon>
        <taxon>Bacteroidota</taxon>
        <taxon>Sphingobacteriia</taxon>
        <taxon>Sphingobacteriales</taxon>
        <taxon>Sphingobacteriaceae</taxon>
        <taxon>Sphingobacterium</taxon>
    </lineage>
</organism>
<dbReference type="RefSeq" id="WP_320185959.1">
    <property type="nucleotide sequence ID" value="NZ_CP138332.1"/>
</dbReference>
<dbReference type="PROSITE" id="PS51257">
    <property type="entry name" value="PROKAR_LIPOPROTEIN"/>
    <property type="match status" value="1"/>
</dbReference>
<dbReference type="Proteomes" id="UP001597525">
    <property type="component" value="Unassembled WGS sequence"/>
</dbReference>